<dbReference type="eggNOG" id="ENOG5031G4Y">
    <property type="taxonomic scope" value="Bacteria"/>
</dbReference>
<comment type="caution">
    <text evidence="1">The sequence shown here is derived from an EMBL/GenBank/DDBJ whole genome shotgun (WGS) entry which is preliminary data.</text>
</comment>
<proteinExistence type="predicted"/>
<protein>
    <submittedName>
        <fullName evidence="1">Uncharacterized protein</fullName>
    </submittedName>
</protein>
<dbReference type="HOGENOM" id="CLU_955921_0_0_5"/>
<name>Q2CCV7_OCEGH</name>
<accession>Q2CCV7</accession>
<reference evidence="1 2" key="1">
    <citation type="journal article" date="2010" name="J. Bacteriol.">
        <title>Genome sequences of Oceanicola granulosus HTCC2516(T) and Oceanicola batsensis HTCC2597(TDelta).</title>
        <authorList>
            <person name="Thrash J.C."/>
            <person name="Cho J.C."/>
            <person name="Vergin K.L."/>
            <person name="Giovannoni S.J."/>
        </authorList>
    </citation>
    <scope>NUCLEOTIDE SEQUENCE [LARGE SCALE GENOMIC DNA]</scope>
    <source>
        <strain evidence="2">ATCC BAA-861 / DSM 15982 / KCTC 12143 / HTCC2516</strain>
    </source>
</reference>
<evidence type="ECO:0000313" key="1">
    <source>
        <dbReference type="EMBL" id="EAR50516.1"/>
    </source>
</evidence>
<gene>
    <name evidence="1" type="ORF">OG2516_09735</name>
</gene>
<sequence>MRGHDDVGQAEQRVLLGRLLGEHVEGRAGDVAVLERVRQRLLVDEAAARAVDDPHALLRLGEVLAAQDVLRLLRQRHVQGDEVGARQQRVEPDLLDTELGGALLRQERIVGDHLHPQPHRAGADDAADVARADHAERLAGQLDAHEARLLPLARMGRGRRLGDLARDGEHHRDGVLGGGDHVAEGGVHHDDALLRRVRDVDVIDADAGAADDPEVVGGGDDLLGDLGRRADGEAVVLADHLEQLVLVLAEVGLEVDVDAAVAEDLHGGFGELVGNENAGSHITWSLHGIET</sequence>
<keyword evidence="2" id="KW-1185">Reference proteome</keyword>
<dbReference type="Proteomes" id="UP000003635">
    <property type="component" value="Unassembled WGS sequence"/>
</dbReference>
<evidence type="ECO:0000313" key="2">
    <source>
        <dbReference type="Proteomes" id="UP000003635"/>
    </source>
</evidence>
<organism evidence="1 2">
    <name type="scientific">Oceanicola granulosus (strain ATCC BAA-861 / DSM 15982 / KCTC 12143 / HTCC2516)</name>
    <dbReference type="NCBI Taxonomy" id="314256"/>
    <lineage>
        <taxon>Bacteria</taxon>
        <taxon>Pseudomonadati</taxon>
        <taxon>Pseudomonadota</taxon>
        <taxon>Alphaproteobacteria</taxon>
        <taxon>Rhodobacterales</taxon>
        <taxon>Roseobacteraceae</taxon>
        <taxon>Oceanicola</taxon>
    </lineage>
</organism>
<dbReference type="EMBL" id="AAOT01000027">
    <property type="protein sequence ID" value="EAR50516.1"/>
    <property type="molecule type" value="Genomic_DNA"/>
</dbReference>
<dbReference type="AlphaFoldDB" id="Q2CCV7"/>